<dbReference type="SUPFAM" id="SSF46626">
    <property type="entry name" value="Cytochrome c"/>
    <property type="match status" value="1"/>
</dbReference>
<keyword evidence="1 4" id="KW-0349">Heme</keyword>
<dbReference type="EMBL" id="BSNG01000001">
    <property type="protein sequence ID" value="GLQ11164.1"/>
    <property type="molecule type" value="Genomic_DNA"/>
</dbReference>
<organism evidence="7 8">
    <name type="scientific">Devosia yakushimensis</name>
    <dbReference type="NCBI Taxonomy" id="470028"/>
    <lineage>
        <taxon>Bacteria</taxon>
        <taxon>Pseudomonadati</taxon>
        <taxon>Pseudomonadota</taxon>
        <taxon>Alphaproteobacteria</taxon>
        <taxon>Hyphomicrobiales</taxon>
        <taxon>Devosiaceae</taxon>
        <taxon>Devosia</taxon>
    </lineage>
</organism>
<keyword evidence="3 4" id="KW-0408">Iron</keyword>
<feature type="chain" id="PRO_5045241968" description="Cytochrome c domain-containing protein" evidence="5">
    <location>
        <begin position="24"/>
        <end position="102"/>
    </location>
</feature>
<evidence type="ECO:0000256" key="3">
    <source>
        <dbReference type="ARBA" id="ARBA00023004"/>
    </source>
</evidence>
<gene>
    <name evidence="7" type="ORF">GCM10007913_30960</name>
</gene>
<feature type="signal peptide" evidence="5">
    <location>
        <begin position="1"/>
        <end position="23"/>
    </location>
</feature>
<evidence type="ECO:0000256" key="5">
    <source>
        <dbReference type="SAM" id="SignalP"/>
    </source>
</evidence>
<evidence type="ECO:0000259" key="6">
    <source>
        <dbReference type="PROSITE" id="PS51007"/>
    </source>
</evidence>
<dbReference type="InterPro" id="IPR009056">
    <property type="entry name" value="Cyt_c-like_dom"/>
</dbReference>
<keyword evidence="2 4" id="KW-0479">Metal-binding</keyword>
<proteinExistence type="predicted"/>
<dbReference type="Proteomes" id="UP001161406">
    <property type="component" value="Unassembled WGS sequence"/>
</dbReference>
<sequence length="102" mass="10741">MLLRRKLIVFIALSTCSLSIASAQETDAARLADGCTSCHGLAGEGGSAIPPISGMDREAFIAQMAGFRDQSIPATIMNRLARGYSDAEIAALADYFSTLEAK</sequence>
<keyword evidence="8" id="KW-1185">Reference proteome</keyword>
<evidence type="ECO:0000313" key="7">
    <source>
        <dbReference type="EMBL" id="GLQ11164.1"/>
    </source>
</evidence>
<accession>A0ABQ5UGH0</accession>
<evidence type="ECO:0000256" key="1">
    <source>
        <dbReference type="ARBA" id="ARBA00022617"/>
    </source>
</evidence>
<dbReference type="PROSITE" id="PS51007">
    <property type="entry name" value="CYTC"/>
    <property type="match status" value="1"/>
</dbReference>
<feature type="domain" description="Cytochrome c" evidence="6">
    <location>
        <begin position="22"/>
        <end position="100"/>
    </location>
</feature>
<dbReference type="Pfam" id="PF00034">
    <property type="entry name" value="Cytochrom_C"/>
    <property type="match status" value="1"/>
</dbReference>
<evidence type="ECO:0000256" key="2">
    <source>
        <dbReference type="ARBA" id="ARBA00022723"/>
    </source>
</evidence>
<reference evidence="7" key="2">
    <citation type="submission" date="2023-01" db="EMBL/GenBank/DDBJ databases">
        <title>Draft genome sequence of Devosia yakushimensis strain NBRC 103855.</title>
        <authorList>
            <person name="Sun Q."/>
            <person name="Mori K."/>
        </authorList>
    </citation>
    <scope>NUCLEOTIDE SEQUENCE</scope>
    <source>
        <strain evidence="7">NBRC 103855</strain>
    </source>
</reference>
<dbReference type="Gene3D" id="1.10.760.10">
    <property type="entry name" value="Cytochrome c-like domain"/>
    <property type="match status" value="1"/>
</dbReference>
<comment type="caution">
    <text evidence="7">The sequence shown here is derived from an EMBL/GenBank/DDBJ whole genome shotgun (WGS) entry which is preliminary data.</text>
</comment>
<name>A0ABQ5UGH0_9HYPH</name>
<keyword evidence="5" id="KW-0732">Signal</keyword>
<evidence type="ECO:0000256" key="4">
    <source>
        <dbReference type="PROSITE-ProRule" id="PRU00433"/>
    </source>
</evidence>
<evidence type="ECO:0000313" key="8">
    <source>
        <dbReference type="Proteomes" id="UP001161406"/>
    </source>
</evidence>
<reference evidence="7" key="1">
    <citation type="journal article" date="2014" name="Int. J. Syst. Evol. Microbiol.">
        <title>Complete genome of a new Firmicutes species belonging to the dominant human colonic microbiota ('Ruminococcus bicirculans') reveals two chromosomes and a selective capacity to utilize plant glucans.</title>
        <authorList>
            <consortium name="NISC Comparative Sequencing Program"/>
            <person name="Wegmann U."/>
            <person name="Louis P."/>
            <person name="Goesmann A."/>
            <person name="Henrissat B."/>
            <person name="Duncan S.H."/>
            <person name="Flint H.J."/>
        </authorList>
    </citation>
    <scope>NUCLEOTIDE SEQUENCE</scope>
    <source>
        <strain evidence="7">NBRC 103855</strain>
    </source>
</reference>
<protein>
    <recommendedName>
        <fullName evidence="6">Cytochrome c domain-containing protein</fullName>
    </recommendedName>
</protein>
<dbReference type="InterPro" id="IPR036909">
    <property type="entry name" value="Cyt_c-like_dom_sf"/>
</dbReference>